<evidence type="ECO:0000313" key="2">
    <source>
        <dbReference type="EMBL" id="CAF1627172.1"/>
    </source>
</evidence>
<dbReference type="EMBL" id="CAJOBH010117679">
    <property type="protein sequence ID" value="CAF4694645.1"/>
    <property type="molecule type" value="Genomic_DNA"/>
</dbReference>
<protein>
    <submittedName>
        <fullName evidence="2">Uncharacterized protein</fullName>
    </submittedName>
</protein>
<sequence>MSGFNARCAQCDGNHHSLSSQCESIKAYNKQLKEEVDNALARGVVHRQEKTKQTSNFNPEDFPPLHKPNQNIIPVWGSKLPKHQVTTENTEIAGILNAFNKQLSIMTDTNIRMEKKLEEMDTNRKQDEEVVELLQKTMRNMIYSIREMMEIMVNPLCEQARIQVKRKYLPFTNILEDLQAGVTNKTGKKTSDLQKEDQTNKDKSLIAAASNQSSQ</sequence>
<dbReference type="Proteomes" id="UP000663855">
    <property type="component" value="Unassembled WGS sequence"/>
</dbReference>
<reference evidence="2" key="1">
    <citation type="submission" date="2021-02" db="EMBL/GenBank/DDBJ databases">
        <authorList>
            <person name="Nowell W R."/>
        </authorList>
    </citation>
    <scope>NUCLEOTIDE SEQUENCE</scope>
</reference>
<accession>A0A816CMY3</accession>
<proteinExistence type="predicted"/>
<name>A0A816CMY3_9BILA</name>
<evidence type="ECO:0000256" key="1">
    <source>
        <dbReference type="SAM" id="MobiDB-lite"/>
    </source>
</evidence>
<dbReference type="AlphaFoldDB" id="A0A816CMY3"/>
<evidence type="ECO:0000313" key="3">
    <source>
        <dbReference type="EMBL" id="CAF4694645.1"/>
    </source>
</evidence>
<feature type="compositionally biased region" description="Basic and acidic residues" evidence="1">
    <location>
        <begin position="189"/>
        <end position="204"/>
    </location>
</feature>
<organism evidence="2 4">
    <name type="scientific">Rotaria magnacalcarata</name>
    <dbReference type="NCBI Taxonomy" id="392030"/>
    <lineage>
        <taxon>Eukaryota</taxon>
        <taxon>Metazoa</taxon>
        <taxon>Spiralia</taxon>
        <taxon>Gnathifera</taxon>
        <taxon>Rotifera</taxon>
        <taxon>Eurotatoria</taxon>
        <taxon>Bdelloidea</taxon>
        <taxon>Philodinida</taxon>
        <taxon>Philodinidae</taxon>
        <taxon>Rotaria</taxon>
    </lineage>
</organism>
<feature type="region of interest" description="Disordered" evidence="1">
    <location>
        <begin position="185"/>
        <end position="215"/>
    </location>
</feature>
<gene>
    <name evidence="3" type="ORF">BYL167_LOCUS43858</name>
    <name evidence="2" type="ORF">CJN711_LOCUS38854</name>
</gene>
<comment type="caution">
    <text evidence="2">The sequence shown here is derived from an EMBL/GenBank/DDBJ whole genome shotgun (WGS) entry which is preliminary data.</text>
</comment>
<dbReference type="Proteomes" id="UP000681967">
    <property type="component" value="Unassembled WGS sequence"/>
</dbReference>
<evidence type="ECO:0000313" key="4">
    <source>
        <dbReference type="Proteomes" id="UP000663855"/>
    </source>
</evidence>
<dbReference type="EMBL" id="CAJNOV010019054">
    <property type="protein sequence ID" value="CAF1627172.1"/>
    <property type="molecule type" value="Genomic_DNA"/>
</dbReference>